<protein>
    <submittedName>
        <fullName evidence="1">Uncharacterized protein</fullName>
    </submittedName>
</protein>
<sequence>MNYHLVAS</sequence>
<reference evidence="1" key="1">
    <citation type="submission" date="2023-06" db="EMBL/GenBank/DDBJ databases">
        <title>Survivors Of The Sea: Transcriptome response of Skeletonema marinoi to long-term dormancy.</title>
        <authorList>
            <person name="Pinder M.I.M."/>
            <person name="Kourtchenko O."/>
            <person name="Robertson E.K."/>
            <person name="Larsson T."/>
            <person name="Maumus F."/>
            <person name="Osuna-Cruz C.M."/>
            <person name="Vancaester E."/>
            <person name="Stenow R."/>
            <person name="Vandepoele K."/>
            <person name="Ploug H."/>
            <person name="Bruchert V."/>
            <person name="Godhe A."/>
            <person name="Topel M."/>
        </authorList>
    </citation>
    <scope>NUCLEOTIDE SEQUENCE</scope>
    <source>
        <strain evidence="1">R05AC</strain>
    </source>
</reference>
<proteinExistence type="predicted"/>
<keyword evidence="2" id="KW-1185">Reference proteome</keyword>
<comment type="caution">
    <text evidence="1">The sequence shown here is derived from an EMBL/GenBank/DDBJ whole genome shotgun (WGS) entry which is preliminary data.</text>
</comment>
<dbReference type="Proteomes" id="UP001224775">
    <property type="component" value="Unassembled WGS sequence"/>
</dbReference>
<accession>A0AAD8Y9Q5</accession>
<gene>
    <name evidence="1" type="ORF">QTG54_007700</name>
</gene>
<name>A0AAD8Y9Q5_9STRA</name>
<dbReference type="EMBL" id="JATAAI010000012">
    <property type="protein sequence ID" value="KAK1742127.1"/>
    <property type="molecule type" value="Genomic_DNA"/>
</dbReference>
<organism evidence="1 2">
    <name type="scientific">Skeletonema marinoi</name>
    <dbReference type="NCBI Taxonomy" id="267567"/>
    <lineage>
        <taxon>Eukaryota</taxon>
        <taxon>Sar</taxon>
        <taxon>Stramenopiles</taxon>
        <taxon>Ochrophyta</taxon>
        <taxon>Bacillariophyta</taxon>
        <taxon>Coscinodiscophyceae</taxon>
        <taxon>Thalassiosirophycidae</taxon>
        <taxon>Thalassiosirales</taxon>
        <taxon>Skeletonemataceae</taxon>
        <taxon>Skeletonema</taxon>
        <taxon>Skeletonema marinoi-dohrnii complex</taxon>
    </lineage>
</organism>
<evidence type="ECO:0000313" key="2">
    <source>
        <dbReference type="Proteomes" id="UP001224775"/>
    </source>
</evidence>
<evidence type="ECO:0000313" key="1">
    <source>
        <dbReference type="EMBL" id="KAK1742127.1"/>
    </source>
</evidence>